<dbReference type="AlphaFoldDB" id="A0A9P6JNY9"/>
<evidence type="ECO:0000256" key="3">
    <source>
        <dbReference type="ARBA" id="ARBA00022723"/>
    </source>
</evidence>
<organism evidence="9 10">
    <name type="scientific">Crepidotus variabilis</name>
    <dbReference type="NCBI Taxonomy" id="179855"/>
    <lineage>
        <taxon>Eukaryota</taxon>
        <taxon>Fungi</taxon>
        <taxon>Dikarya</taxon>
        <taxon>Basidiomycota</taxon>
        <taxon>Agaricomycotina</taxon>
        <taxon>Agaricomycetes</taxon>
        <taxon>Agaricomycetidae</taxon>
        <taxon>Agaricales</taxon>
        <taxon>Agaricineae</taxon>
        <taxon>Crepidotaceae</taxon>
        <taxon>Crepidotus</taxon>
    </lineage>
</organism>
<gene>
    <name evidence="9" type="ORF">CPB83DRAFT_895548</name>
</gene>
<dbReference type="OrthoDB" id="272271at2759"/>
<comment type="catalytic activity">
    <reaction evidence="7">
        <text>N(6)-methyl-AMP + H2O + H(+) = IMP + methylamine</text>
        <dbReference type="Rhea" id="RHEA:16001"/>
        <dbReference type="ChEBI" id="CHEBI:15377"/>
        <dbReference type="ChEBI" id="CHEBI:15378"/>
        <dbReference type="ChEBI" id="CHEBI:58053"/>
        <dbReference type="ChEBI" id="CHEBI:59338"/>
        <dbReference type="ChEBI" id="CHEBI:144842"/>
    </reaction>
    <physiologicalReaction direction="left-to-right" evidence="7">
        <dbReference type="Rhea" id="RHEA:16002"/>
    </physiologicalReaction>
</comment>
<dbReference type="Proteomes" id="UP000807306">
    <property type="component" value="Unassembled WGS sequence"/>
</dbReference>
<comment type="cofactor">
    <cofactor evidence="1">
        <name>Zn(2+)</name>
        <dbReference type="ChEBI" id="CHEBI:29105"/>
    </cofactor>
</comment>
<dbReference type="PANTHER" id="PTHR11409">
    <property type="entry name" value="ADENOSINE DEAMINASE"/>
    <property type="match status" value="1"/>
</dbReference>
<evidence type="ECO:0000256" key="4">
    <source>
        <dbReference type="ARBA" id="ARBA00022801"/>
    </source>
</evidence>
<evidence type="ECO:0000313" key="9">
    <source>
        <dbReference type="EMBL" id="KAF9527119.1"/>
    </source>
</evidence>
<dbReference type="GO" id="GO:0046103">
    <property type="term" value="P:inosine biosynthetic process"/>
    <property type="evidence" value="ECO:0007669"/>
    <property type="project" value="TreeGrafter"/>
</dbReference>
<name>A0A9P6JNY9_9AGAR</name>
<dbReference type="Pfam" id="PF00962">
    <property type="entry name" value="A_deaminase"/>
    <property type="match status" value="1"/>
</dbReference>
<evidence type="ECO:0000256" key="1">
    <source>
        <dbReference type="ARBA" id="ARBA00001947"/>
    </source>
</evidence>
<dbReference type="InterPro" id="IPR001365">
    <property type="entry name" value="A_deaminase_dom"/>
</dbReference>
<dbReference type="GO" id="GO:0009117">
    <property type="term" value="P:nucleotide metabolic process"/>
    <property type="evidence" value="ECO:0007669"/>
    <property type="project" value="UniProtKB-KW"/>
</dbReference>
<evidence type="ECO:0000313" key="10">
    <source>
        <dbReference type="Proteomes" id="UP000807306"/>
    </source>
</evidence>
<dbReference type="PANTHER" id="PTHR11409:SF42">
    <property type="entry name" value="ADENOSINE DEAMINASE-LIKE PROTEIN"/>
    <property type="match status" value="1"/>
</dbReference>
<accession>A0A9P6JNY9</accession>
<dbReference type="InterPro" id="IPR032466">
    <property type="entry name" value="Metal_Hydrolase"/>
</dbReference>
<evidence type="ECO:0000256" key="7">
    <source>
        <dbReference type="ARBA" id="ARBA00048787"/>
    </source>
</evidence>
<dbReference type="GO" id="GO:0046872">
    <property type="term" value="F:metal ion binding"/>
    <property type="evidence" value="ECO:0007669"/>
    <property type="project" value="UniProtKB-KW"/>
</dbReference>
<keyword evidence="4" id="KW-0378">Hydrolase</keyword>
<dbReference type="SUPFAM" id="SSF51556">
    <property type="entry name" value="Metallo-dependent hydrolases"/>
    <property type="match status" value="1"/>
</dbReference>
<protein>
    <recommendedName>
        <fullName evidence="8">Adenosine deaminase domain-containing protein</fullName>
    </recommendedName>
</protein>
<feature type="domain" description="Adenosine deaminase" evidence="8">
    <location>
        <begin position="26"/>
        <end position="344"/>
    </location>
</feature>
<evidence type="ECO:0000256" key="5">
    <source>
        <dbReference type="ARBA" id="ARBA00022833"/>
    </source>
</evidence>
<dbReference type="Gene3D" id="3.20.20.140">
    <property type="entry name" value="Metal-dependent hydrolases"/>
    <property type="match status" value="1"/>
</dbReference>
<comment type="caution">
    <text evidence="9">The sequence shown here is derived from an EMBL/GenBank/DDBJ whole genome shotgun (WGS) entry which is preliminary data.</text>
</comment>
<evidence type="ECO:0000256" key="6">
    <source>
        <dbReference type="ARBA" id="ARBA00023080"/>
    </source>
</evidence>
<dbReference type="EMBL" id="MU157864">
    <property type="protein sequence ID" value="KAF9527119.1"/>
    <property type="molecule type" value="Genomic_DNA"/>
</dbReference>
<keyword evidence="3" id="KW-0479">Metal-binding</keyword>
<keyword evidence="6" id="KW-0546">Nucleotide metabolism</keyword>
<sequence>MEVAGPAAQALKSLTSAQLDFLRLLPKAELHAHLNGSIPLSTLKELATEFLATNSASSKSGDAVREGIEILTVGPTLDELNDFFSLFPAIYALTSTPDALARATRAVLSVFLDGDVPQCSYLELRTTPKKTGAMDMEKYIRVVLEEMDRYGREKVALIVSTDRRMDTKTLEAIVGLACKLREEGERVVGIDLCGDPLAGEMDLFAPYFARAKQAGLGLTLHIAETIHNTPQDTLKLLKNGPDRLGHATFLNEEAIAIVLEKKMCIEICLTSNLICKTASDLETHHIQQYLKVDHPITICTDDILPFKTSLVAEYALLIARPPFGLGLNEAQVKRIAEMSLEAAFK</sequence>
<reference evidence="9" key="1">
    <citation type="submission" date="2020-11" db="EMBL/GenBank/DDBJ databases">
        <authorList>
            <consortium name="DOE Joint Genome Institute"/>
            <person name="Ahrendt S."/>
            <person name="Riley R."/>
            <person name="Andreopoulos W."/>
            <person name="Labutti K."/>
            <person name="Pangilinan J."/>
            <person name="Ruiz-Duenas F.J."/>
            <person name="Barrasa J.M."/>
            <person name="Sanchez-Garcia M."/>
            <person name="Camarero S."/>
            <person name="Miyauchi S."/>
            <person name="Serrano A."/>
            <person name="Linde D."/>
            <person name="Babiker R."/>
            <person name="Drula E."/>
            <person name="Ayuso-Fernandez I."/>
            <person name="Pacheco R."/>
            <person name="Padilla G."/>
            <person name="Ferreira P."/>
            <person name="Barriuso J."/>
            <person name="Kellner H."/>
            <person name="Castanera R."/>
            <person name="Alfaro M."/>
            <person name="Ramirez L."/>
            <person name="Pisabarro A.G."/>
            <person name="Kuo A."/>
            <person name="Tritt A."/>
            <person name="Lipzen A."/>
            <person name="He G."/>
            <person name="Yan M."/>
            <person name="Ng V."/>
            <person name="Cullen D."/>
            <person name="Martin F."/>
            <person name="Rosso M.-N."/>
            <person name="Henrissat B."/>
            <person name="Hibbett D."/>
            <person name="Martinez A.T."/>
            <person name="Grigoriev I.V."/>
        </authorList>
    </citation>
    <scope>NUCLEOTIDE SEQUENCE</scope>
    <source>
        <strain evidence="9">CBS 506.95</strain>
    </source>
</reference>
<dbReference type="InterPro" id="IPR006330">
    <property type="entry name" value="Ado/ade_deaminase"/>
</dbReference>
<comment type="similarity">
    <text evidence="2">Belongs to the metallo-dependent hydrolases superfamily. Adenosine and AMP deaminases family.</text>
</comment>
<keyword evidence="10" id="KW-1185">Reference proteome</keyword>
<evidence type="ECO:0000256" key="2">
    <source>
        <dbReference type="ARBA" id="ARBA00006676"/>
    </source>
</evidence>
<dbReference type="GO" id="GO:0006154">
    <property type="term" value="P:adenosine catabolic process"/>
    <property type="evidence" value="ECO:0007669"/>
    <property type="project" value="TreeGrafter"/>
</dbReference>
<dbReference type="GO" id="GO:0004000">
    <property type="term" value="F:adenosine deaminase activity"/>
    <property type="evidence" value="ECO:0007669"/>
    <property type="project" value="TreeGrafter"/>
</dbReference>
<evidence type="ECO:0000259" key="8">
    <source>
        <dbReference type="Pfam" id="PF00962"/>
    </source>
</evidence>
<proteinExistence type="inferred from homology"/>
<keyword evidence="5" id="KW-0862">Zinc</keyword>